<dbReference type="PANTHER" id="PTHR31451">
    <property type="match status" value="1"/>
</dbReference>
<comment type="subcellular location">
    <subcellularLocation>
        <location evidence="2">Secreted</location>
    </subcellularLocation>
</comment>
<evidence type="ECO:0000256" key="9">
    <source>
        <dbReference type="SAM" id="SignalP"/>
    </source>
</evidence>
<dbReference type="EC" id="3.2.1.78" evidence="4"/>
<evidence type="ECO:0000259" key="10">
    <source>
        <dbReference type="Pfam" id="PF26410"/>
    </source>
</evidence>
<feature type="domain" description="Glycoside hydrolase family 5" evidence="10">
    <location>
        <begin position="133"/>
        <end position="302"/>
    </location>
</feature>
<feature type="signal peptide" evidence="9">
    <location>
        <begin position="1"/>
        <end position="23"/>
    </location>
</feature>
<reference evidence="11" key="1">
    <citation type="submission" date="2020-05" db="EMBL/GenBank/DDBJ databases">
        <title>Phylogenomic resolution of chytrid fungi.</title>
        <authorList>
            <person name="Stajich J.E."/>
            <person name="Amses K."/>
            <person name="Simmons R."/>
            <person name="Seto K."/>
            <person name="Myers J."/>
            <person name="Bonds A."/>
            <person name="Quandt C.A."/>
            <person name="Barry K."/>
            <person name="Liu P."/>
            <person name="Grigoriev I."/>
            <person name="Longcore J.E."/>
            <person name="James T.Y."/>
        </authorList>
    </citation>
    <scope>NUCLEOTIDE SEQUENCE</scope>
    <source>
        <strain evidence="11">JEL0318</strain>
    </source>
</reference>
<evidence type="ECO:0000256" key="2">
    <source>
        <dbReference type="ARBA" id="ARBA00004613"/>
    </source>
</evidence>
<accession>A0AAD5SBB1</accession>
<evidence type="ECO:0000256" key="3">
    <source>
        <dbReference type="ARBA" id="ARBA00005641"/>
    </source>
</evidence>
<evidence type="ECO:0000256" key="1">
    <source>
        <dbReference type="ARBA" id="ARBA00001678"/>
    </source>
</evidence>
<proteinExistence type="inferred from homology"/>
<name>A0AAD5SBB1_9FUNG</name>
<evidence type="ECO:0000313" key="11">
    <source>
        <dbReference type="EMBL" id="KAJ3050157.1"/>
    </source>
</evidence>
<evidence type="ECO:0000256" key="5">
    <source>
        <dbReference type="ARBA" id="ARBA00022525"/>
    </source>
</evidence>
<dbReference type="InterPro" id="IPR001547">
    <property type="entry name" value="Glyco_hydro_5"/>
</dbReference>
<sequence length="666" mass="72970">MAFLSKILLLILHLVLLAQPAHAAYLHLTPRPLRSQFANLASSAAVSGPSRLTRQGSQLYADGKVFRFVNYNAPSLILNADENSGFRVPNLWDVKDTIESVAGMWNPVVRTYTFGIKSDFASGPDFHVRGCRQYNEAAFRVLDYTLDLAAKYGVRLIIPIVNNDWLRSNGTSDPSLDYVGNWGDFAYLCTGNRSWESFFLNPFVISAFKDFLTYLLTRVNTINGKVYANDTSFAILETGNELGSWDQRGPPGTWTHEIARHVKSLAPRILVADGTLIGADSRRIKTQSLNSPYVDLFSNHFYDDGNTDVRRLRNDLKVVNGAGKAYFIGEFGLSNLSTYQTILSAIISSKTTGALIWSLRSHSYRGGFYIHSENGGHWSYHVPGFPAREPGFGTEETSVVKMIYNSSFTINGLGTKLFPAPKTAPEMLDAVNGGVLMWKGSAWAGQYEVQSSTSPNSTTWITLSNTIKDNVPFGTPIFRDPIGSPNSTYFYRVRGGAGSSETLTAWSNVIGPVPGPPAVPGGFKQMFSSQIVVSYSPDGVRRYFSESRDTWGAMISTTGDTWSFQLVTANGWAIRNEWSRQCVYHKTATTTHIDLTPQGANCQDYGLWKLNVVSGTTTVTGIEAADGSGYCVDTNGQTADGAVMSIQPCGRVAAAQVQRFDIPGAN</sequence>
<dbReference type="Gene3D" id="2.80.10.50">
    <property type="match status" value="1"/>
</dbReference>
<evidence type="ECO:0000256" key="8">
    <source>
        <dbReference type="ARBA" id="ARBA00023295"/>
    </source>
</evidence>
<keyword evidence="7" id="KW-0378">Hydrolase</keyword>
<feature type="chain" id="PRO_5042144331" description="mannan endo-1,4-beta-mannosidase" evidence="9">
    <location>
        <begin position="24"/>
        <end position="666"/>
    </location>
</feature>
<dbReference type="GO" id="GO:0046355">
    <property type="term" value="P:mannan catabolic process"/>
    <property type="evidence" value="ECO:0007669"/>
    <property type="project" value="UniProtKB-ARBA"/>
</dbReference>
<keyword evidence="12" id="KW-1185">Reference proteome</keyword>
<comment type="caution">
    <text evidence="11">The sequence shown here is derived from an EMBL/GenBank/DDBJ whole genome shotgun (WGS) entry which is preliminary data.</text>
</comment>
<dbReference type="GO" id="GO:0016985">
    <property type="term" value="F:mannan endo-1,4-beta-mannosidase activity"/>
    <property type="evidence" value="ECO:0007669"/>
    <property type="project" value="UniProtKB-EC"/>
</dbReference>
<evidence type="ECO:0000313" key="12">
    <source>
        <dbReference type="Proteomes" id="UP001212841"/>
    </source>
</evidence>
<comment type="catalytic activity">
    <reaction evidence="1">
        <text>Random hydrolysis of (1-&gt;4)-beta-D-mannosidic linkages in mannans, galactomannans and glucomannans.</text>
        <dbReference type="EC" id="3.2.1.78"/>
    </reaction>
</comment>
<gene>
    <name evidence="11" type="ORF">HK097_008856</name>
</gene>
<dbReference type="InterPro" id="IPR045053">
    <property type="entry name" value="MAN-like"/>
</dbReference>
<dbReference type="PANTHER" id="PTHR31451:SF39">
    <property type="entry name" value="MANNAN ENDO-1,4-BETA-MANNOSIDASE 1"/>
    <property type="match status" value="1"/>
</dbReference>
<comment type="similarity">
    <text evidence="3">Belongs to the glycosyl hydrolase 5 (cellulase A) family.</text>
</comment>
<evidence type="ECO:0000256" key="7">
    <source>
        <dbReference type="ARBA" id="ARBA00022801"/>
    </source>
</evidence>
<dbReference type="CDD" id="cd00161">
    <property type="entry name" value="beta-trefoil_Ricin-like"/>
    <property type="match status" value="1"/>
</dbReference>
<protein>
    <recommendedName>
        <fullName evidence="4">mannan endo-1,4-beta-mannosidase</fullName>
        <ecNumber evidence="4">3.2.1.78</ecNumber>
    </recommendedName>
</protein>
<keyword evidence="8" id="KW-0326">Glycosidase</keyword>
<dbReference type="Proteomes" id="UP001212841">
    <property type="component" value="Unassembled WGS sequence"/>
</dbReference>
<dbReference type="SUPFAM" id="SSF51445">
    <property type="entry name" value="(Trans)glycosidases"/>
    <property type="match status" value="1"/>
</dbReference>
<organism evidence="11 12">
    <name type="scientific">Rhizophlyctis rosea</name>
    <dbReference type="NCBI Taxonomy" id="64517"/>
    <lineage>
        <taxon>Eukaryota</taxon>
        <taxon>Fungi</taxon>
        <taxon>Fungi incertae sedis</taxon>
        <taxon>Chytridiomycota</taxon>
        <taxon>Chytridiomycota incertae sedis</taxon>
        <taxon>Chytridiomycetes</taxon>
        <taxon>Rhizophlyctidales</taxon>
        <taxon>Rhizophlyctidaceae</taxon>
        <taxon>Rhizophlyctis</taxon>
    </lineage>
</organism>
<keyword evidence="6 9" id="KW-0732">Signal</keyword>
<evidence type="ECO:0000256" key="4">
    <source>
        <dbReference type="ARBA" id="ARBA00012706"/>
    </source>
</evidence>
<dbReference type="AlphaFoldDB" id="A0AAD5SBB1"/>
<keyword evidence="5" id="KW-0964">Secreted</keyword>
<dbReference type="InterPro" id="IPR017853">
    <property type="entry name" value="GH"/>
</dbReference>
<dbReference type="Pfam" id="PF26410">
    <property type="entry name" value="GH5_mannosidase"/>
    <property type="match status" value="1"/>
</dbReference>
<dbReference type="GO" id="GO:0005576">
    <property type="term" value="C:extracellular region"/>
    <property type="evidence" value="ECO:0007669"/>
    <property type="project" value="UniProtKB-SubCell"/>
</dbReference>
<dbReference type="EMBL" id="JADGJD010000547">
    <property type="protein sequence ID" value="KAJ3050157.1"/>
    <property type="molecule type" value="Genomic_DNA"/>
</dbReference>
<evidence type="ECO:0000256" key="6">
    <source>
        <dbReference type="ARBA" id="ARBA00022729"/>
    </source>
</evidence>
<dbReference type="Gene3D" id="3.20.20.80">
    <property type="entry name" value="Glycosidases"/>
    <property type="match status" value="1"/>
</dbReference>